<dbReference type="Proteomes" id="UP000191931">
    <property type="component" value="Unassembled WGS sequence"/>
</dbReference>
<dbReference type="PANTHER" id="PTHR36558">
    <property type="entry name" value="GLR1098 PROTEIN"/>
    <property type="match status" value="1"/>
</dbReference>
<gene>
    <name evidence="2" type="ORF">MTBBW1_440032</name>
</gene>
<dbReference type="EMBL" id="FWEV01000286">
    <property type="protein sequence ID" value="SLM31827.1"/>
    <property type="molecule type" value="Genomic_DNA"/>
</dbReference>
<keyword evidence="3" id="KW-1185">Reference proteome</keyword>
<dbReference type="Gene3D" id="3.90.1570.10">
    <property type="entry name" value="tt1808, chain A"/>
    <property type="match status" value="1"/>
</dbReference>
<dbReference type="Pfam" id="PF05685">
    <property type="entry name" value="Uma2"/>
    <property type="match status" value="1"/>
</dbReference>
<proteinExistence type="predicted"/>
<dbReference type="InterPro" id="IPR008538">
    <property type="entry name" value="Uma2"/>
</dbReference>
<dbReference type="OrthoDB" id="5503005at2"/>
<dbReference type="RefSeq" id="WP_080801002.1">
    <property type="nucleotide sequence ID" value="NZ_LT828541.1"/>
</dbReference>
<dbReference type="CDD" id="cd06260">
    <property type="entry name" value="DUF820-like"/>
    <property type="match status" value="1"/>
</dbReference>
<evidence type="ECO:0000313" key="3">
    <source>
        <dbReference type="Proteomes" id="UP000191931"/>
    </source>
</evidence>
<evidence type="ECO:0000259" key="1">
    <source>
        <dbReference type="Pfam" id="PF05685"/>
    </source>
</evidence>
<dbReference type="InterPro" id="IPR012296">
    <property type="entry name" value="Nuclease_put_TT1808"/>
</dbReference>
<dbReference type="SUPFAM" id="SSF52980">
    <property type="entry name" value="Restriction endonuclease-like"/>
    <property type="match status" value="1"/>
</dbReference>
<evidence type="ECO:0000313" key="2">
    <source>
        <dbReference type="EMBL" id="SLM31827.1"/>
    </source>
</evidence>
<protein>
    <recommendedName>
        <fullName evidence="1">Putative restriction endonuclease domain-containing protein</fullName>
    </recommendedName>
</protein>
<dbReference type="PANTHER" id="PTHR36558:SF1">
    <property type="entry name" value="RESTRICTION ENDONUCLEASE DOMAIN-CONTAINING PROTEIN-RELATED"/>
    <property type="match status" value="1"/>
</dbReference>
<dbReference type="STRING" id="1246637.MTBBW1_440032"/>
<organism evidence="2 3">
    <name type="scientific">Desulfamplus magnetovallimortis</name>
    <dbReference type="NCBI Taxonomy" id="1246637"/>
    <lineage>
        <taxon>Bacteria</taxon>
        <taxon>Pseudomonadati</taxon>
        <taxon>Thermodesulfobacteriota</taxon>
        <taxon>Desulfobacteria</taxon>
        <taxon>Desulfobacterales</taxon>
        <taxon>Desulfobacteraceae</taxon>
        <taxon>Desulfamplus</taxon>
    </lineage>
</organism>
<name>A0A1W1HH48_9BACT</name>
<dbReference type="AlphaFoldDB" id="A0A1W1HH48"/>
<sequence length="203" mass="23832">MNAQQQPNTSMTPEEYLIFEQNSEIRHEYFDGEIFAMTGASLNHNRINGNFFNEIKTQLKKSPCDAFSNDMRVKICTIGKYTYPDIVVVCGNIELENIMGIETLINPLVIIEILSDSTEAYDRGRKFQHYRFTPSLREYILVSQNHCFVEKYVRKDDNTWNLSSYENMKETMTIDTVKCQIYLSDIYYRVEFKKTNSYTVPDN</sequence>
<dbReference type="InterPro" id="IPR011335">
    <property type="entry name" value="Restrct_endonuc-II-like"/>
</dbReference>
<feature type="domain" description="Putative restriction endonuclease" evidence="1">
    <location>
        <begin position="13"/>
        <end position="177"/>
    </location>
</feature>
<accession>A0A1W1HH48</accession>
<reference evidence="2 3" key="1">
    <citation type="submission" date="2017-03" db="EMBL/GenBank/DDBJ databases">
        <authorList>
            <person name="Afonso C.L."/>
            <person name="Miller P.J."/>
            <person name="Scott M.A."/>
            <person name="Spackman E."/>
            <person name="Goraichik I."/>
            <person name="Dimitrov K.M."/>
            <person name="Suarez D.L."/>
            <person name="Swayne D.E."/>
        </authorList>
    </citation>
    <scope>NUCLEOTIDE SEQUENCE [LARGE SCALE GENOMIC DNA]</scope>
    <source>
        <strain evidence="2">PRJEB14757</strain>
    </source>
</reference>